<dbReference type="InterPro" id="IPR036866">
    <property type="entry name" value="RibonucZ/Hydroxyglut_hydro"/>
</dbReference>
<gene>
    <name evidence="6" type="ORF">SPF06_19180</name>
</gene>
<keyword evidence="2" id="KW-0479">Metal-binding</keyword>
<evidence type="ECO:0000256" key="2">
    <source>
        <dbReference type="ARBA" id="ARBA00022723"/>
    </source>
</evidence>
<protein>
    <submittedName>
        <fullName evidence="6">MBL fold metallo-hydrolase</fullName>
    </submittedName>
</protein>
<dbReference type="SUPFAM" id="SSF56281">
    <property type="entry name" value="Metallo-hydrolase/oxidoreductase"/>
    <property type="match status" value="1"/>
</dbReference>
<name>A0ABU5TB28_9MICC</name>
<evidence type="ECO:0000313" key="6">
    <source>
        <dbReference type="EMBL" id="MEA5456850.1"/>
    </source>
</evidence>
<evidence type="ECO:0000256" key="1">
    <source>
        <dbReference type="ARBA" id="ARBA00007749"/>
    </source>
</evidence>
<proteinExistence type="inferred from homology"/>
<evidence type="ECO:0000256" key="4">
    <source>
        <dbReference type="ARBA" id="ARBA00022833"/>
    </source>
</evidence>
<dbReference type="Pfam" id="PF00753">
    <property type="entry name" value="Lactamase_B"/>
    <property type="match status" value="1"/>
</dbReference>
<dbReference type="PANTHER" id="PTHR42978:SF6">
    <property type="entry name" value="QUORUM-QUENCHING LACTONASE YTNP-RELATED"/>
    <property type="match status" value="1"/>
</dbReference>
<sequence length="106" mass="11299">MEPGEVTIDDGVRLVPAPGHTPGHLIVEVSGDGRRVLLAGDLIHHPLQLRRPDVSAAMCVDPSASAATRREVLDRYADSGTHFFASHLPEGGVLRRDGAAFLLEQG</sequence>
<accession>A0ABU5TB28</accession>
<organism evidence="6 7">
    <name type="scientific">Sinomonas terricola</name>
    <dbReference type="NCBI Taxonomy" id="3110330"/>
    <lineage>
        <taxon>Bacteria</taxon>
        <taxon>Bacillati</taxon>
        <taxon>Actinomycetota</taxon>
        <taxon>Actinomycetes</taxon>
        <taxon>Micrococcales</taxon>
        <taxon>Micrococcaceae</taxon>
        <taxon>Sinomonas</taxon>
    </lineage>
</organism>
<dbReference type="EMBL" id="JAYGGQ010000018">
    <property type="protein sequence ID" value="MEA5456850.1"/>
    <property type="molecule type" value="Genomic_DNA"/>
</dbReference>
<reference evidence="6 7" key="1">
    <citation type="submission" date="2023-12" db="EMBL/GenBank/DDBJ databases">
        <title>Sinomonas terricola sp. nov, isolated from litchi orchard soil in Guangdong, PR China.</title>
        <authorList>
            <person name="Jiaxin W."/>
            <person name="Yang Z."/>
            <person name="Honghui Z."/>
        </authorList>
    </citation>
    <scope>NUCLEOTIDE SEQUENCE [LARGE SCALE GENOMIC DNA]</scope>
    <source>
        <strain evidence="6 7">JGH33</strain>
    </source>
</reference>
<keyword evidence="7" id="KW-1185">Reference proteome</keyword>
<dbReference type="PANTHER" id="PTHR42978">
    <property type="entry name" value="QUORUM-QUENCHING LACTONASE YTNP-RELATED-RELATED"/>
    <property type="match status" value="1"/>
</dbReference>
<evidence type="ECO:0000256" key="3">
    <source>
        <dbReference type="ARBA" id="ARBA00022801"/>
    </source>
</evidence>
<feature type="domain" description="Metallo-beta-lactamase" evidence="5">
    <location>
        <begin position="2"/>
        <end position="78"/>
    </location>
</feature>
<dbReference type="Gene3D" id="3.60.15.10">
    <property type="entry name" value="Ribonuclease Z/Hydroxyacylglutathione hydrolase-like"/>
    <property type="match status" value="1"/>
</dbReference>
<keyword evidence="3" id="KW-0378">Hydrolase</keyword>
<evidence type="ECO:0000259" key="5">
    <source>
        <dbReference type="Pfam" id="PF00753"/>
    </source>
</evidence>
<dbReference type="Proteomes" id="UP001304769">
    <property type="component" value="Unassembled WGS sequence"/>
</dbReference>
<evidence type="ECO:0000313" key="7">
    <source>
        <dbReference type="Proteomes" id="UP001304769"/>
    </source>
</evidence>
<dbReference type="InterPro" id="IPR001279">
    <property type="entry name" value="Metallo-B-lactamas"/>
</dbReference>
<keyword evidence="4" id="KW-0862">Zinc</keyword>
<comment type="caution">
    <text evidence="6">The sequence shown here is derived from an EMBL/GenBank/DDBJ whole genome shotgun (WGS) entry which is preliminary data.</text>
</comment>
<comment type="similarity">
    <text evidence="1">Belongs to the metallo-beta-lactamase superfamily.</text>
</comment>
<dbReference type="InterPro" id="IPR051013">
    <property type="entry name" value="MBL_superfamily_lactonases"/>
</dbReference>